<evidence type="ECO:0000259" key="5">
    <source>
        <dbReference type="PROSITE" id="PS50112"/>
    </source>
</evidence>
<keyword evidence="3" id="KW-0812">Transmembrane</keyword>
<dbReference type="RefSeq" id="WP_193110524.1">
    <property type="nucleotide sequence ID" value="NZ_CP041406.1"/>
</dbReference>
<evidence type="ECO:0000313" key="8">
    <source>
        <dbReference type="EMBL" id="QOP46265.1"/>
    </source>
</evidence>
<dbReference type="InterPro" id="IPR000160">
    <property type="entry name" value="GGDEF_dom"/>
</dbReference>
<dbReference type="NCBIfam" id="TIGR00229">
    <property type="entry name" value="sensory_box"/>
    <property type="match status" value="1"/>
</dbReference>
<name>A0A7M1B9A6_9BACT</name>
<evidence type="ECO:0000256" key="1">
    <source>
        <dbReference type="ARBA" id="ARBA00012528"/>
    </source>
</evidence>
<dbReference type="InterPro" id="IPR043128">
    <property type="entry name" value="Rev_trsase/Diguanyl_cyclase"/>
</dbReference>
<dbReference type="Pfam" id="PF00497">
    <property type="entry name" value="SBP_bac_3"/>
    <property type="match status" value="1"/>
</dbReference>
<dbReference type="PANTHER" id="PTHR45138:SF9">
    <property type="entry name" value="DIGUANYLATE CYCLASE DGCM-RELATED"/>
    <property type="match status" value="1"/>
</dbReference>
<dbReference type="PROSITE" id="PS50112">
    <property type="entry name" value="PAS"/>
    <property type="match status" value="1"/>
</dbReference>
<dbReference type="Pfam" id="PF09084">
    <property type="entry name" value="NMT1"/>
    <property type="match status" value="1"/>
</dbReference>
<feature type="domain" description="PAS" evidence="5">
    <location>
        <begin position="602"/>
        <end position="676"/>
    </location>
</feature>
<gene>
    <name evidence="8" type="ORF">FM071_08160</name>
</gene>
<dbReference type="InterPro" id="IPR029787">
    <property type="entry name" value="Nucleotide_cyclase"/>
</dbReference>
<dbReference type="InterPro" id="IPR015168">
    <property type="entry name" value="SsuA/THI5"/>
</dbReference>
<dbReference type="PROSITE" id="PS50887">
    <property type="entry name" value="GGDEF"/>
    <property type="match status" value="1"/>
</dbReference>
<dbReference type="InterPro" id="IPR000014">
    <property type="entry name" value="PAS"/>
</dbReference>
<dbReference type="Gene3D" id="3.30.450.20">
    <property type="entry name" value="PAS domain"/>
    <property type="match status" value="1"/>
</dbReference>
<dbReference type="InterPro" id="IPR001638">
    <property type="entry name" value="Solute-binding_3/MltF_N"/>
</dbReference>
<feature type="domain" description="GGDEF" evidence="7">
    <location>
        <begin position="763"/>
        <end position="892"/>
    </location>
</feature>
<organism evidence="8 9">
    <name type="scientific">Sulfurimonas paralvinellae</name>
    <dbReference type="NCBI Taxonomy" id="317658"/>
    <lineage>
        <taxon>Bacteria</taxon>
        <taxon>Pseudomonadati</taxon>
        <taxon>Campylobacterota</taxon>
        <taxon>Epsilonproteobacteria</taxon>
        <taxon>Campylobacterales</taxon>
        <taxon>Sulfurimonadaceae</taxon>
        <taxon>Sulfurimonas</taxon>
    </lineage>
</organism>
<dbReference type="Gene3D" id="3.40.190.10">
    <property type="entry name" value="Periplasmic binding protein-like II"/>
    <property type="match status" value="4"/>
</dbReference>
<protein>
    <recommendedName>
        <fullName evidence="1">diguanylate cyclase</fullName>
        <ecNumber evidence="1">2.7.7.65</ecNumber>
    </recommendedName>
</protein>
<evidence type="ECO:0000256" key="3">
    <source>
        <dbReference type="SAM" id="Phobius"/>
    </source>
</evidence>
<evidence type="ECO:0000256" key="4">
    <source>
        <dbReference type="SAM" id="SignalP"/>
    </source>
</evidence>
<evidence type="ECO:0000259" key="7">
    <source>
        <dbReference type="PROSITE" id="PS50887"/>
    </source>
</evidence>
<dbReference type="FunFam" id="3.30.70.270:FF:000001">
    <property type="entry name" value="Diguanylate cyclase domain protein"/>
    <property type="match status" value="1"/>
</dbReference>
<dbReference type="GO" id="GO:0052621">
    <property type="term" value="F:diguanylate cyclase activity"/>
    <property type="evidence" value="ECO:0007669"/>
    <property type="project" value="UniProtKB-EC"/>
</dbReference>
<comment type="catalytic activity">
    <reaction evidence="2">
        <text>2 GTP = 3',3'-c-di-GMP + 2 diphosphate</text>
        <dbReference type="Rhea" id="RHEA:24898"/>
        <dbReference type="ChEBI" id="CHEBI:33019"/>
        <dbReference type="ChEBI" id="CHEBI:37565"/>
        <dbReference type="ChEBI" id="CHEBI:58805"/>
        <dbReference type="EC" id="2.7.7.65"/>
    </reaction>
</comment>
<dbReference type="NCBIfam" id="TIGR00254">
    <property type="entry name" value="GGDEF"/>
    <property type="match status" value="1"/>
</dbReference>
<dbReference type="InterPro" id="IPR035965">
    <property type="entry name" value="PAS-like_dom_sf"/>
</dbReference>
<keyword evidence="3" id="KW-1133">Transmembrane helix</keyword>
<dbReference type="CDD" id="cd01949">
    <property type="entry name" value="GGDEF"/>
    <property type="match status" value="1"/>
</dbReference>
<dbReference type="InterPro" id="IPR050469">
    <property type="entry name" value="Diguanylate_Cyclase"/>
</dbReference>
<evidence type="ECO:0000259" key="6">
    <source>
        <dbReference type="PROSITE" id="PS50113"/>
    </source>
</evidence>
<dbReference type="InterPro" id="IPR000700">
    <property type="entry name" value="PAS-assoc_C"/>
</dbReference>
<dbReference type="EC" id="2.7.7.65" evidence="1"/>
<dbReference type="Gene3D" id="3.30.70.270">
    <property type="match status" value="1"/>
</dbReference>
<dbReference type="SUPFAM" id="SSF55073">
    <property type="entry name" value="Nucleotide cyclase"/>
    <property type="match status" value="1"/>
</dbReference>
<dbReference type="Pfam" id="PF00990">
    <property type="entry name" value="GGDEF"/>
    <property type="match status" value="1"/>
</dbReference>
<feature type="transmembrane region" description="Helical" evidence="3">
    <location>
        <begin position="563"/>
        <end position="583"/>
    </location>
</feature>
<reference evidence="8 9" key="1">
    <citation type="submission" date="2019-07" db="EMBL/GenBank/DDBJ databases">
        <title>Sulfurimonas paralvinellae sp. nov., a novel mesophilic, hydrogen- and sulfur-oxidizing chemolithoautotroph within the Epsilonproteo- bacteria isolated from a deep-sea hydrothermal vent polychaete nest, reclassification of Thiomicrospira denitrificans as Sulfurimonas denitrificans comb. nov. and emended description of the genus Sulfurimonas.</title>
        <authorList>
            <person name="Wang S."/>
            <person name="Jiang L."/>
            <person name="Shao Z."/>
        </authorList>
    </citation>
    <scope>NUCLEOTIDE SEQUENCE [LARGE SCALE GENOMIC DNA]</scope>
    <source>
        <strain evidence="8 9">GO25</strain>
    </source>
</reference>
<keyword evidence="3" id="KW-0472">Membrane</keyword>
<dbReference type="PROSITE" id="PS50113">
    <property type="entry name" value="PAC"/>
    <property type="match status" value="1"/>
</dbReference>
<dbReference type="SUPFAM" id="SSF53850">
    <property type="entry name" value="Periplasmic binding protein-like II"/>
    <property type="match status" value="2"/>
</dbReference>
<dbReference type="Pfam" id="PF08448">
    <property type="entry name" value="PAS_4"/>
    <property type="match status" value="1"/>
</dbReference>
<feature type="chain" id="PRO_5032570937" description="diguanylate cyclase" evidence="4">
    <location>
        <begin position="24"/>
        <end position="892"/>
    </location>
</feature>
<evidence type="ECO:0000313" key="9">
    <source>
        <dbReference type="Proteomes" id="UP000593580"/>
    </source>
</evidence>
<dbReference type="SMART" id="SM00062">
    <property type="entry name" value="PBPb"/>
    <property type="match status" value="1"/>
</dbReference>
<evidence type="ECO:0000256" key="2">
    <source>
        <dbReference type="ARBA" id="ARBA00034247"/>
    </source>
</evidence>
<dbReference type="SMART" id="SM00267">
    <property type="entry name" value="GGDEF"/>
    <property type="match status" value="1"/>
</dbReference>
<dbReference type="PANTHER" id="PTHR45138">
    <property type="entry name" value="REGULATORY COMPONENTS OF SENSORY TRANSDUCTION SYSTEM"/>
    <property type="match status" value="1"/>
</dbReference>
<dbReference type="Proteomes" id="UP000593580">
    <property type="component" value="Chromosome"/>
</dbReference>
<dbReference type="CDD" id="cd13708">
    <property type="entry name" value="PBP2_BvgS_like_1"/>
    <property type="match status" value="1"/>
</dbReference>
<feature type="signal peptide" evidence="4">
    <location>
        <begin position="1"/>
        <end position="23"/>
    </location>
</feature>
<keyword evidence="9" id="KW-1185">Reference proteome</keyword>
<proteinExistence type="predicted"/>
<dbReference type="EMBL" id="CP041406">
    <property type="protein sequence ID" value="QOP46265.1"/>
    <property type="molecule type" value="Genomic_DNA"/>
</dbReference>
<dbReference type="SUPFAM" id="SSF55785">
    <property type="entry name" value="PYP-like sensor domain (PAS domain)"/>
    <property type="match status" value="1"/>
</dbReference>
<dbReference type="InterPro" id="IPR013656">
    <property type="entry name" value="PAS_4"/>
</dbReference>
<sequence>MKIKAYALIIWSLLLTASLSAQTLEKISLQLLWKHQFEFAGFYMAQEKGFYKNAGLDVNFLEYENGVDVVKNIANGKTEYGIAYQDALLDKPSSKNIVLLAAIYQSSPHVLITLKSSNIKTLQDFKNKKIMMSLAAKNSASFMAMLRSNGVSLKEMIVVKPTYNVESLIEGKTDIITSYISNEPYILDKKGIAYDIWDPRDYGFDVYNDLLITSKQELKNHPKRVENFRKASLKGWEYAFSHIDETINVILQKYNTQHKTKDELYFEAQKLKKLAYENNTKIGTVDKYKIQRIIDIYNVLGLTKGKINLDTFIYKQPLHYALTEQDKEYLNKKKTITMCVDPDWMPFEKLSNGKHIGMSAEYFEHFKKFLNIPVKVISTKSWEQSLEYAKSRKCDILSLLMKTPQRTKYLNFTDPYLKIPIVMATKTDAPFTTDFTSLKNKKIGLPKGYAFIEILKTKYPNLKIVEVKNLQDGLNQVREGKIYGYIGSLATIGYAFSKQYTGELKIAGKFDGTWDLGIGVRNDDNRLLHIMQKAVHSVDEASREKILNNWLAIKYEKGIDYSLVWKIILLFSAVFFIILIFYFKMTKLKNKIQKQNDEISTNHALLITLFNTIPNPVFYKDKNGVYQNCNHAFSQKIIGVPKEKIIGRSLQDLEEYIPPSLALIYQQKDEELLKSRGTQKYEAQVQCADGMLRDYILNKAVILSDTNEVLGIVGIMLDITEVKEKEKELLTLATVDFLTKLYNRRYCMQTGEKLFMLAKRHKQLMSVIMIDIDDFKNINDTYGHKMGDNVLESLALTISKNIRQSDVACRFGGEEFLILLPQTDKENTFNIAQKIRQEIKKTADVNALHITASFGVSQLDIEKDNNLEELIKRADEALYIAKNKGKDKVVTV</sequence>
<feature type="domain" description="PAC" evidence="6">
    <location>
        <begin position="679"/>
        <end position="731"/>
    </location>
</feature>
<keyword evidence="4" id="KW-0732">Signal</keyword>
<accession>A0A7M1B9A6</accession>
<dbReference type="KEGG" id="spal:FM071_08160"/>
<dbReference type="AlphaFoldDB" id="A0A7M1B9A6"/>